<dbReference type="KEGG" id="schv:BRCON_0703"/>
<dbReference type="Pfam" id="PF12848">
    <property type="entry name" value="ABC_tran_Xtn"/>
    <property type="match status" value="1"/>
</dbReference>
<dbReference type="SUPFAM" id="SSF52540">
    <property type="entry name" value="P-loop containing nucleoside triphosphate hydrolases"/>
    <property type="match status" value="2"/>
</dbReference>
<dbReference type="InterPro" id="IPR003439">
    <property type="entry name" value="ABC_transporter-like_ATP-bd"/>
</dbReference>
<keyword evidence="1" id="KW-0677">Repeat</keyword>
<keyword evidence="2" id="KW-0547">Nucleotide-binding</keyword>
<organism evidence="7 8">
    <name type="scientific">Sumerlaea chitinivorans</name>
    <dbReference type="NCBI Taxonomy" id="2250252"/>
    <lineage>
        <taxon>Bacteria</taxon>
        <taxon>Candidatus Sumerlaeota</taxon>
        <taxon>Candidatus Sumerlaeia</taxon>
        <taxon>Candidatus Sumerlaeales</taxon>
        <taxon>Candidatus Sumerlaeaceae</taxon>
        <taxon>Candidatus Sumerlaea</taxon>
    </lineage>
</organism>
<accession>A0A2Z4Y2Z8</accession>
<dbReference type="EMBL" id="CP030759">
    <property type="protein sequence ID" value="AXA35480.1"/>
    <property type="molecule type" value="Genomic_DNA"/>
</dbReference>
<dbReference type="InterPro" id="IPR050611">
    <property type="entry name" value="ABCF"/>
</dbReference>
<dbReference type="FunFam" id="3.40.50.300:FF:000011">
    <property type="entry name" value="Putative ABC transporter ATP-binding component"/>
    <property type="match status" value="1"/>
</dbReference>
<protein>
    <submittedName>
        <fullName evidence="7">Transporter</fullName>
    </submittedName>
</protein>
<gene>
    <name evidence="7" type="ORF">BRCON_0703</name>
</gene>
<evidence type="ECO:0000256" key="1">
    <source>
        <dbReference type="ARBA" id="ARBA00022737"/>
    </source>
</evidence>
<keyword evidence="3" id="KW-0067">ATP-binding</keyword>
<dbReference type="PROSITE" id="PS00211">
    <property type="entry name" value="ABC_TRANSPORTER_1"/>
    <property type="match status" value="2"/>
</dbReference>
<dbReference type="GO" id="GO:0016887">
    <property type="term" value="F:ATP hydrolysis activity"/>
    <property type="evidence" value="ECO:0007669"/>
    <property type="project" value="InterPro"/>
</dbReference>
<dbReference type="CDD" id="cd03221">
    <property type="entry name" value="ABCF_EF-3"/>
    <property type="match status" value="2"/>
</dbReference>
<evidence type="ECO:0000313" key="7">
    <source>
        <dbReference type="EMBL" id="AXA35480.1"/>
    </source>
</evidence>
<dbReference type="PROSITE" id="PS50893">
    <property type="entry name" value="ABC_TRANSPORTER_2"/>
    <property type="match status" value="2"/>
</dbReference>
<dbReference type="Pfam" id="PF00005">
    <property type="entry name" value="ABC_tran"/>
    <property type="match status" value="2"/>
</dbReference>
<dbReference type="Proteomes" id="UP000262583">
    <property type="component" value="Chromosome"/>
</dbReference>
<evidence type="ECO:0000256" key="5">
    <source>
        <dbReference type="SAM" id="MobiDB-lite"/>
    </source>
</evidence>
<feature type="compositionally biased region" description="Basic and acidic residues" evidence="5">
    <location>
        <begin position="531"/>
        <end position="562"/>
    </location>
</feature>
<dbReference type="InterPro" id="IPR032781">
    <property type="entry name" value="ABC_tran_Xtn"/>
</dbReference>
<dbReference type="AlphaFoldDB" id="A0A2Z4Y2Z8"/>
<proteinExistence type="predicted"/>
<keyword evidence="4" id="KW-0175">Coiled coil</keyword>
<feature type="domain" description="ABC transporter" evidence="6">
    <location>
        <begin position="2"/>
        <end position="258"/>
    </location>
</feature>
<name>A0A2Z4Y2Z8_SUMC1</name>
<dbReference type="PANTHER" id="PTHR19211:SF14">
    <property type="entry name" value="ATP-BINDING CASSETTE SUB-FAMILY F MEMBER 1"/>
    <property type="match status" value="1"/>
</dbReference>
<dbReference type="GO" id="GO:0005524">
    <property type="term" value="F:ATP binding"/>
    <property type="evidence" value="ECO:0007669"/>
    <property type="project" value="UniProtKB-KW"/>
</dbReference>
<evidence type="ECO:0000256" key="3">
    <source>
        <dbReference type="ARBA" id="ARBA00022840"/>
    </source>
</evidence>
<dbReference type="InterPro" id="IPR003593">
    <property type="entry name" value="AAA+_ATPase"/>
</dbReference>
<evidence type="ECO:0000313" key="8">
    <source>
        <dbReference type="Proteomes" id="UP000262583"/>
    </source>
</evidence>
<feature type="coiled-coil region" evidence="4">
    <location>
        <begin position="579"/>
        <end position="606"/>
    </location>
</feature>
<evidence type="ECO:0000259" key="6">
    <source>
        <dbReference type="PROSITE" id="PS50893"/>
    </source>
</evidence>
<sequence>MIRFENVTHFVGERTLFQGLCWHVRPQCRIGLVGDNGSGKTTLLRMATGELEPADGKVSRRNRIRVGFLRQEFTPSEQVGTVLGLVLQAWEAEQQAAAELRSLYEQLGELSGETQACTLERIHELQSIVRHKDLSEIEAEAKKVLAGLGFRQADFQRPLAEFSGGWQMRAALARLLIERHDVLLLDEPTNHLDLESTQWLVEFLTSYSGTLVVVSHDHYFLDTVVGEIAWLSVGKIRTYAGNYSAFLRAREQEEAQLLRAYENQQRELARAERFIERFRYKATKASAVQSRIKQLEKMERIELPPTVSHVRLRLPEPLPSAKTVLELRNVSKQYSGQTILRDISLRFDAGDKVALVGRNGSGKSTLLRICAGIELCEGLRVVPAKTEIAFFAQSHAEALDLEATVLEVGSSWAANMTEEQLRTFLGAFLFSGDDVFKPVRVLSGGEKTRLALARVLLKPANVLLLDEPTNHLDIATRKILLEALKEYAGTVVFVSHDRYFLEQLATKIVSLDGSKATLFYTTYQGFLEKQRQESERPELKENAVRGHARNESAASKDRKAEGQRQNPLVLERKLRTQRRVEIKTRLDALQREIESLEIRLREIESIQANPEAYSNGLVTPELCAEADSIRQRLPELIQQWEKLVDEYEAIRRSAV</sequence>
<evidence type="ECO:0000256" key="2">
    <source>
        <dbReference type="ARBA" id="ARBA00022741"/>
    </source>
</evidence>
<dbReference type="SMART" id="SM00382">
    <property type="entry name" value="AAA"/>
    <property type="match status" value="2"/>
</dbReference>
<dbReference type="Gene3D" id="3.40.50.300">
    <property type="entry name" value="P-loop containing nucleotide triphosphate hydrolases"/>
    <property type="match status" value="2"/>
</dbReference>
<dbReference type="InterPro" id="IPR017871">
    <property type="entry name" value="ABC_transporter-like_CS"/>
</dbReference>
<reference evidence="7 8" key="1">
    <citation type="submission" date="2018-05" db="EMBL/GenBank/DDBJ databases">
        <title>A metagenomic window into the 2 km-deep terrestrial subsurface aquifer revealed taxonomically and functionally diverse microbial community comprising novel uncultured bacterial lineages.</title>
        <authorList>
            <person name="Kadnikov V.V."/>
            <person name="Mardanov A.V."/>
            <person name="Beletsky A.V."/>
            <person name="Banks D."/>
            <person name="Pimenov N.V."/>
            <person name="Frank Y.A."/>
            <person name="Karnachuk O.V."/>
            <person name="Ravin N.V."/>
        </authorList>
    </citation>
    <scope>NUCLEOTIDE SEQUENCE [LARGE SCALE GENOMIC DNA]</scope>
    <source>
        <strain evidence="7">BY</strain>
    </source>
</reference>
<dbReference type="NCBIfam" id="NF000355">
    <property type="entry name" value="ribo_prot_ABC_F"/>
    <property type="match status" value="1"/>
</dbReference>
<feature type="region of interest" description="Disordered" evidence="5">
    <location>
        <begin position="531"/>
        <end position="565"/>
    </location>
</feature>
<dbReference type="InterPro" id="IPR037118">
    <property type="entry name" value="Val-tRNA_synth_C_sf"/>
</dbReference>
<dbReference type="Gene3D" id="1.10.287.380">
    <property type="entry name" value="Valyl-tRNA synthetase, C-terminal domain"/>
    <property type="match status" value="1"/>
</dbReference>
<feature type="domain" description="ABC transporter" evidence="6">
    <location>
        <begin position="325"/>
        <end position="538"/>
    </location>
</feature>
<dbReference type="InterPro" id="IPR027417">
    <property type="entry name" value="P-loop_NTPase"/>
</dbReference>
<feature type="coiled-coil region" evidence="4">
    <location>
        <begin position="247"/>
        <end position="281"/>
    </location>
</feature>
<evidence type="ECO:0000256" key="4">
    <source>
        <dbReference type="SAM" id="Coils"/>
    </source>
</evidence>
<dbReference type="PANTHER" id="PTHR19211">
    <property type="entry name" value="ATP-BINDING TRANSPORT PROTEIN-RELATED"/>
    <property type="match status" value="1"/>
</dbReference>